<sequence>MLAPPLVLLASPSLSLFPPIPNKKTGARPVFIFQHYFKSFTSWFIISDSKEIIIVARMAIPKPSMTKLLPNKACVIIRVIALITNKNNPSVINVMGRVSTTKMGLTMTFNTDKIKLAIIAVTKLSR</sequence>
<proteinExistence type="predicted"/>
<dbReference type="AlphaFoldDB" id="A0A0A2TCN0"/>
<name>A0A0A2TCN0_9BACI</name>
<evidence type="ECO:0000313" key="1">
    <source>
        <dbReference type="EMBL" id="KGP73602.1"/>
    </source>
</evidence>
<comment type="caution">
    <text evidence="1">The sequence shown here is derived from an EMBL/GenBank/DDBJ whole genome shotgun (WGS) entry which is preliminary data.</text>
</comment>
<gene>
    <name evidence="1" type="ORF">N782_04090</name>
</gene>
<evidence type="ECO:0000313" key="2">
    <source>
        <dbReference type="Proteomes" id="UP000030147"/>
    </source>
</evidence>
<keyword evidence="2" id="KW-1185">Reference proteome</keyword>
<organism evidence="1 2">
    <name type="scientific">Pontibacillus yanchengensis Y32</name>
    <dbReference type="NCBI Taxonomy" id="1385514"/>
    <lineage>
        <taxon>Bacteria</taxon>
        <taxon>Bacillati</taxon>
        <taxon>Bacillota</taxon>
        <taxon>Bacilli</taxon>
        <taxon>Bacillales</taxon>
        <taxon>Bacillaceae</taxon>
        <taxon>Pontibacillus</taxon>
    </lineage>
</organism>
<dbReference type="EMBL" id="AVBF01000011">
    <property type="protein sequence ID" value="KGP73602.1"/>
    <property type="molecule type" value="Genomic_DNA"/>
</dbReference>
<accession>A0A0A2TCN0</accession>
<dbReference type="Proteomes" id="UP000030147">
    <property type="component" value="Unassembled WGS sequence"/>
</dbReference>
<protein>
    <submittedName>
        <fullName evidence="1">Uncharacterized protein</fullName>
    </submittedName>
</protein>
<reference evidence="1 2" key="1">
    <citation type="journal article" date="2015" name="Stand. Genomic Sci.">
        <title>High quality draft genome sequence of the moderately halophilic bacterium Pontibacillus yanchengensis Y32(T) and comparison among Pontibacillus genomes.</title>
        <authorList>
            <person name="Huang J."/>
            <person name="Qiao Z.X."/>
            <person name="Tang J.W."/>
            <person name="Wang G."/>
        </authorList>
    </citation>
    <scope>NUCLEOTIDE SEQUENCE [LARGE SCALE GENOMIC DNA]</scope>
    <source>
        <strain evidence="1 2">Y32</strain>
    </source>
</reference>